<dbReference type="InterPro" id="IPR036397">
    <property type="entry name" value="RNaseH_sf"/>
</dbReference>
<evidence type="ECO:0000313" key="3">
    <source>
        <dbReference type="EMBL" id="RGQ35891.1"/>
    </source>
</evidence>
<dbReference type="Proteomes" id="UP000284751">
    <property type="component" value="Unassembled WGS sequence"/>
</dbReference>
<dbReference type="InterPro" id="IPR055247">
    <property type="entry name" value="InsJ-like_HTH"/>
</dbReference>
<protein>
    <submittedName>
        <fullName evidence="3">IS3 family transposase</fullName>
    </submittedName>
</protein>
<dbReference type="Gene3D" id="1.10.10.10">
    <property type="entry name" value="Winged helix-like DNA-binding domain superfamily/Winged helix DNA-binding domain"/>
    <property type="match status" value="1"/>
</dbReference>
<dbReference type="Pfam" id="PF13518">
    <property type="entry name" value="HTH_28"/>
    <property type="match status" value="1"/>
</dbReference>
<dbReference type="PROSITE" id="PS50994">
    <property type="entry name" value="INTEGRASE"/>
    <property type="match status" value="1"/>
</dbReference>
<dbReference type="InterPro" id="IPR012337">
    <property type="entry name" value="RNaseH-like_sf"/>
</dbReference>
<comment type="caution">
    <text evidence="3">The sequence shown here is derived from an EMBL/GenBank/DDBJ whole genome shotgun (WGS) entry which is preliminary data.</text>
</comment>
<dbReference type="InterPro" id="IPR009057">
    <property type="entry name" value="Homeodomain-like_sf"/>
</dbReference>
<dbReference type="Pfam" id="PF00665">
    <property type="entry name" value="rve"/>
    <property type="match status" value="1"/>
</dbReference>
<dbReference type="InterPro" id="IPR001584">
    <property type="entry name" value="Integrase_cat-core"/>
</dbReference>
<accession>A0A412AUZ9</accession>
<sequence length="376" mass="44311">MPNKYPEEIKKQVVQFYKDGRPVSEISKELQIPFGTVYRWIDEYRSCISNDLDFTPAKFKALSRQLERANHLLRIIQLSKLIDEAPLRKRLEILAGIYENETYSVHELCDALNVARGTFYNHIFRRANRTEYLKKQTELMLLVQQIFDENDQRFGAEKIRIILAEHGFRVGTKNVSKIMQELDLHSIRSDAKRSYLKRQENRRRNLVQQNFTTERPNQIWVSDITYFKVNNYPLYLCVIIDLFSRKVIGYKVSKNQSTHLVTSTFKHTFEERGTPNGLIFHSDRGGQYISGAFTKLLRNSGVQQSFSASGRPCDNAVAETFFATFKKEEAYRRTYSSEQDYRKSVEQYIEFYNEKRPHRSLAYKTPAHFEELFGKK</sequence>
<dbReference type="SUPFAM" id="SSF46689">
    <property type="entry name" value="Homeodomain-like"/>
    <property type="match status" value="1"/>
</dbReference>
<dbReference type="PANTHER" id="PTHR46889">
    <property type="entry name" value="TRANSPOSASE INSF FOR INSERTION SEQUENCE IS3B-RELATED"/>
    <property type="match status" value="1"/>
</dbReference>
<organism evidence="3 4">
    <name type="scientific">[Clostridium] leptum</name>
    <dbReference type="NCBI Taxonomy" id="1535"/>
    <lineage>
        <taxon>Bacteria</taxon>
        <taxon>Bacillati</taxon>
        <taxon>Bacillota</taxon>
        <taxon>Clostridia</taxon>
        <taxon>Eubacteriales</taxon>
        <taxon>Oscillospiraceae</taxon>
        <taxon>Oscillospiraceae incertae sedis</taxon>
    </lineage>
</organism>
<dbReference type="Gene3D" id="3.30.420.10">
    <property type="entry name" value="Ribonuclease H-like superfamily/Ribonuclease H"/>
    <property type="match status" value="1"/>
</dbReference>
<reference evidence="3 4" key="1">
    <citation type="submission" date="2018-08" db="EMBL/GenBank/DDBJ databases">
        <title>A genome reference for cultivated species of the human gut microbiota.</title>
        <authorList>
            <person name="Zou Y."/>
            <person name="Xue W."/>
            <person name="Luo G."/>
        </authorList>
    </citation>
    <scope>NUCLEOTIDE SEQUENCE [LARGE SCALE GENOMIC DNA]</scope>
    <source>
        <strain evidence="3 4">AF28-26</strain>
    </source>
</reference>
<evidence type="ECO:0000259" key="2">
    <source>
        <dbReference type="PROSITE" id="PS50994"/>
    </source>
</evidence>
<dbReference type="InterPro" id="IPR036388">
    <property type="entry name" value="WH-like_DNA-bd_sf"/>
</dbReference>
<feature type="domain" description="Integrase catalytic" evidence="2">
    <location>
        <begin position="212"/>
        <end position="374"/>
    </location>
</feature>
<proteinExistence type="predicted"/>
<dbReference type="InterPro" id="IPR050900">
    <property type="entry name" value="Transposase_IS3/IS150/IS904"/>
</dbReference>
<dbReference type="Pfam" id="PF13333">
    <property type="entry name" value="rve_2"/>
    <property type="match status" value="1"/>
</dbReference>
<dbReference type="NCBIfam" id="NF033516">
    <property type="entry name" value="transpos_IS3"/>
    <property type="match status" value="1"/>
</dbReference>
<evidence type="ECO:0000313" key="4">
    <source>
        <dbReference type="Proteomes" id="UP000284751"/>
    </source>
</evidence>
<dbReference type="GO" id="GO:0003676">
    <property type="term" value="F:nucleic acid binding"/>
    <property type="evidence" value="ECO:0007669"/>
    <property type="project" value="InterPro"/>
</dbReference>
<dbReference type="GO" id="GO:0015074">
    <property type="term" value="P:DNA integration"/>
    <property type="evidence" value="ECO:0007669"/>
    <property type="project" value="InterPro"/>
</dbReference>
<evidence type="ECO:0000256" key="1">
    <source>
        <dbReference type="ARBA" id="ARBA00002286"/>
    </source>
</evidence>
<gene>
    <name evidence="3" type="ORF">DWY99_12125</name>
</gene>
<dbReference type="Pfam" id="PF13276">
    <property type="entry name" value="HTH_21"/>
    <property type="match status" value="1"/>
</dbReference>
<dbReference type="EMBL" id="QRTC01000060">
    <property type="protein sequence ID" value="RGQ35891.1"/>
    <property type="molecule type" value="Genomic_DNA"/>
</dbReference>
<dbReference type="InterPro" id="IPR025948">
    <property type="entry name" value="HTH-like_dom"/>
</dbReference>
<dbReference type="AlphaFoldDB" id="A0A412AUZ9"/>
<dbReference type="SUPFAM" id="SSF53098">
    <property type="entry name" value="Ribonuclease H-like"/>
    <property type="match status" value="1"/>
</dbReference>
<name>A0A412AUZ9_9FIRM</name>
<comment type="function">
    <text evidence="1">Involved in the transposition of the insertion sequence.</text>
</comment>
<dbReference type="InterPro" id="IPR048020">
    <property type="entry name" value="Transpos_IS3"/>
</dbReference>